<dbReference type="PDB" id="1QW2">
    <property type="method" value="X-ray"/>
    <property type="resolution" value="1.50 A"/>
    <property type="chains" value="A=1-95"/>
</dbReference>
<dbReference type="EnsemblBacteria" id="CAC12331">
    <property type="protein sequence ID" value="CAC12331"/>
    <property type="gene ID" value="CAC12331"/>
</dbReference>
<dbReference type="HOGENOM" id="CLU_160472_2_0_2"/>
<dbReference type="EMBL" id="AL445066">
    <property type="protein sequence ID" value="CAC12331.1"/>
    <property type="molecule type" value="Genomic_DNA"/>
</dbReference>
<proteinExistence type="evidence at protein level"/>
<dbReference type="SUPFAM" id="SSF102891">
    <property type="entry name" value="Hypothetical protein Ta1206"/>
    <property type="match status" value="1"/>
</dbReference>
<dbReference type="Gene3D" id="3.30.1980.10">
    <property type="entry name" value="Hypothetical protein YunC"/>
    <property type="match status" value="1"/>
</dbReference>
<dbReference type="eggNOG" id="arCOG04424">
    <property type="taxonomic scope" value="Archaea"/>
</dbReference>
<evidence type="ECO:0000313" key="2">
    <source>
        <dbReference type="Proteomes" id="UP000001024"/>
    </source>
</evidence>
<dbReference type="Pfam" id="PF08827">
    <property type="entry name" value="DUF1805"/>
    <property type="match status" value="1"/>
</dbReference>
<dbReference type="InterPro" id="IPR014931">
    <property type="entry name" value="DUF1805"/>
</dbReference>
<sequence length="95" mass="10315">MMQIDSIEIGGKVYQFFKSDLGNAPLLFIKGSKGYAMCGYLNMETSNKVGDIAVRVMGVKTLDDMLSAKVVEASQEAQKVGINPGDVLRNVIDKL</sequence>
<dbReference type="Proteomes" id="UP000001024">
    <property type="component" value="Chromosome"/>
</dbReference>
<dbReference type="EvolutionaryTrace" id="Q9HIX0"/>
<dbReference type="RefSeq" id="WP_010901613.1">
    <property type="nucleotide sequence ID" value="NC_002578.1"/>
</dbReference>
<keyword evidence="3" id="KW-0002">3D-structure</keyword>
<reference evidence="1 2" key="1">
    <citation type="journal article" date="2000" name="Nature">
        <title>The genome sequence of the thermoacidophilic scavenger Thermoplasma acidophilum.</title>
        <authorList>
            <person name="Ruepp A."/>
            <person name="Graml W."/>
            <person name="Santos-Martinez M.L."/>
            <person name="Koretke K.K."/>
            <person name="Volker C."/>
            <person name="Mewes H.W."/>
            <person name="Frishman D."/>
            <person name="Stocker S."/>
            <person name="Lupas A.N."/>
            <person name="Baumeister W."/>
        </authorList>
    </citation>
    <scope>NUCLEOTIDE SEQUENCE [LARGE SCALE GENOMIC DNA]</scope>
    <source>
        <strain evidence="2">ATCC 25905 / DSM 1728 / JCM 9062 / NBRC 15155 / AMRC-C165</strain>
    </source>
</reference>
<name>Q9HIX0_THEAC</name>
<dbReference type="InParanoid" id="Q9HIX0"/>
<dbReference type="KEGG" id="tac:Ta1206"/>
<dbReference type="STRING" id="273075.gene:9572429"/>
<organism evidence="1 2">
    <name type="scientific">Thermoplasma acidophilum (strain ATCC 25905 / DSM 1728 / JCM 9062 / NBRC 15155 / AMRC-C165)</name>
    <dbReference type="NCBI Taxonomy" id="273075"/>
    <lineage>
        <taxon>Archaea</taxon>
        <taxon>Methanobacteriati</taxon>
        <taxon>Thermoplasmatota</taxon>
        <taxon>Thermoplasmata</taxon>
        <taxon>Thermoplasmatales</taxon>
        <taxon>Thermoplasmataceae</taxon>
        <taxon>Thermoplasma</taxon>
    </lineage>
</organism>
<gene>
    <name evidence="1" type="ordered locus">Ta1206</name>
</gene>
<reference evidence="3" key="2">
    <citation type="submission" date="2003-08" db="PDB data bank">
        <title>Crystal Structure of a Hypothetical Protein "TA1206" from Thermoplasma acidophilum.</title>
        <authorList>
            <person name="Savchenko A."/>
            <person name="Evdokimova E."/>
            <person name="Kudrytska M."/>
            <person name="Edwards A.E."/>
            <person name="Christendat D."/>
        </authorList>
    </citation>
    <scope>X-RAY CRYSTALLOGRAPHY (1.50 ANGSTROMS)</scope>
</reference>
<dbReference type="InterPro" id="IPR036493">
    <property type="entry name" value="YunC_sf"/>
</dbReference>
<evidence type="ECO:0007829" key="3">
    <source>
        <dbReference type="PDB" id="1QW2"/>
    </source>
</evidence>
<dbReference type="DNASU" id="1456702"/>
<dbReference type="PaxDb" id="273075-Ta1206"/>
<evidence type="ECO:0008006" key="4">
    <source>
        <dbReference type="Google" id="ProtNLM"/>
    </source>
</evidence>
<keyword evidence="2" id="KW-1185">Reference proteome</keyword>
<accession>Q9HIX0</accession>
<evidence type="ECO:0000313" key="1">
    <source>
        <dbReference type="EMBL" id="CAC12331.1"/>
    </source>
</evidence>
<dbReference type="AlphaFoldDB" id="Q9HIX0"/>
<dbReference type="PDBsum" id="1QW2"/>
<dbReference type="SMR" id="Q9HIX0"/>
<protein>
    <recommendedName>
        <fullName evidence="4">DUF1805 domain-containing protein</fullName>
    </recommendedName>
</protein>
<dbReference type="OrthoDB" id="120833at2157"/>